<name>A0A432WI57_9GAMM</name>
<reference evidence="14 15" key="1">
    <citation type="journal article" date="2011" name="Front. Microbiol.">
        <title>Genomic signatures of strain selection and enhancement in Bacillus atrophaeus var. globigii, a historical biowarfare simulant.</title>
        <authorList>
            <person name="Gibbons H.S."/>
            <person name="Broomall S.M."/>
            <person name="McNew L.A."/>
            <person name="Daligault H."/>
            <person name="Chapman C."/>
            <person name="Bruce D."/>
            <person name="Karavis M."/>
            <person name="Krepps M."/>
            <person name="McGregor P.A."/>
            <person name="Hong C."/>
            <person name="Park K.H."/>
            <person name="Akmal A."/>
            <person name="Feldman A."/>
            <person name="Lin J.S."/>
            <person name="Chang W.E."/>
            <person name="Higgs B.W."/>
            <person name="Demirev P."/>
            <person name="Lindquist J."/>
            <person name="Liem A."/>
            <person name="Fochler E."/>
            <person name="Read T.D."/>
            <person name="Tapia R."/>
            <person name="Johnson S."/>
            <person name="Bishop-Lilly K.A."/>
            <person name="Detter C."/>
            <person name="Han C."/>
            <person name="Sozhamannan S."/>
            <person name="Rosenzweig C.N."/>
            <person name="Skowronski E.W."/>
        </authorList>
    </citation>
    <scope>NUCLEOTIDE SEQUENCE [LARGE SCALE GENOMIC DNA]</scope>
    <source>
        <strain evidence="14 15">GYP-17</strain>
    </source>
</reference>
<gene>
    <name evidence="14" type="ORF">CWE11_06210</name>
</gene>
<evidence type="ECO:0000256" key="7">
    <source>
        <dbReference type="ARBA" id="ARBA00022801"/>
    </source>
</evidence>
<dbReference type="SUPFAM" id="SSF53254">
    <property type="entry name" value="Phosphoglycerate mutase-like"/>
    <property type="match status" value="1"/>
</dbReference>
<evidence type="ECO:0000313" key="15">
    <source>
        <dbReference type="Proteomes" id="UP000288405"/>
    </source>
</evidence>
<evidence type="ECO:0000256" key="6">
    <source>
        <dbReference type="ARBA" id="ARBA00022729"/>
    </source>
</evidence>
<organism evidence="14 15">
    <name type="scientific">Aliidiomarina sanyensis</name>
    <dbReference type="NCBI Taxonomy" id="1249555"/>
    <lineage>
        <taxon>Bacteria</taxon>
        <taxon>Pseudomonadati</taxon>
        <taxon>Pseudomonadota</taxon>
        <taxon>Gammaproteobacteria</taxon>
        <taxon>Alteromonadales</taxon>
        <taxon>Idiomarinaceae</taxon>
        <taxon>Aliidiomarina</taxon>
    </lineage>
</organism>
<accession>A0A432WI57</accession>
<keyword evidence="8" id="KW-0472">Membrane</keyword>
<evidence type="ECO:0000256" key="11">
    <source>
        <dbReference type="ARBA" id="ARBA00043671"/>
    </source>
</evidence>
<dbReference type="EC" id="3.1.3.80" evidence="3"/>
<evidence type="ECO:0000256" key="4">
    <source>
        <dbReference type="ARBA" id="ARBA00013040"/>
    </source>
</evidence>
<dbReference type="PANTHER" id="PTHR20963:SF8">
    <property type="entry name" value="MULTIPLE INOSITOL POLYPHOSPHATE PHOSPHATASE 1"/>
    <property type="match status" value="1"/>
</dbReference>
<evidence type="ECO:0000256" key="2">
    <source>
        <dbReference type="ARBA" id="ARBA00008422"/>
    </source>
</evidence>
<dbReference type="EC" id="3.1.3.62" evidence="4"/>
<dbReference type="RefSeq" id="WP_126776744.1">
    <property type="nucleotide sequence ID" value="NZ_PIPM01000005.1"/>
</dbReference>
<comment type="catalytic activity">
    <reaction evidence="12">
        <text>1D-myo-inositol hexakisphosphate + H2O = 1D-myo-inositol 1,2,4,5,6-pentakisphosphate + phosphate</text>
        <dbReference type="Rhea" id="RHEA:16989"/>
        <dbReference type="ChEBI" id="CHEBI:15377"/>
        <dbReference type="ChEBI" id="CHEBI:43474"/>
        <dbReference type="ChEBI" id="CHEBI:57798"/>
        <dbReference type="ChEBI" id="CHEBI:58130"/>
        <dbReference type="EC" id="3.1.3.62"/>
    </reaction>
    <physiologicalReaction direction="left-to-right" evidence="12">
        <dbReference type="Rhea" id="RHEA:16990"/>
    </physiologicalReaction>
</comment>
<proteinExistence type="inferred from homology"/>
<dbReference type="OrthoDB" id="9770871at2"/>
<evidence type="ECO:0000256" key="5">
    <source>
        <dbReference type="ARBA" id="ARBA00018097"/>
    </source>
</evidence>
<comment type="catalytic activity">
    <reaction evidence="10">
        <text>1D-myo-inositol 1,2,5,6-tetrakisphosphate + H2O = 1D-myo-inositol 1,2,6-trisphosphate + phosphate</text>
        <dbReference type="Rhea" id="RHEA:77119"/>
        <dbReference type="ChEBI" id="CHEBI:15377"/>
        <dbReference type="ChEBI" id="CHEBI:43474"/>
        <dbReference type="ChEBI" id="CHEBI:195535"/>
        <dbReference type="ChEBI" id="CHEBI:195537"/>
        <dbReference type="EC" id="3.1.3.62"/>
    </reaction>
    <physiologicalReaction direction="left-to-right" evidence="10">
        <dbReference type="Rhea" id="RHEA:77120"/>
    </physiologicalReaction>
</comment>
<dbReference type="Proteomes" id="UP000288405">
    <property type="component" value="Unassembled WGS sequence"/>
</dbReference>
<sequence length="443" mass="49640">MLTSLCLVAVCHLASGTDIPEMPVWYTSKTPYPEPLYTVYPEPPAGFSLINIQHVARHGSRGLSSRDADDLLMQVWLQAQYEQALTPLGLQLGADLMEILRIHHDIGYGQLSGLGRTEHKAQAARLLERIVDASALEDLEREIHVIHSGRSRAIDSGTAFIDGWLQLRPQDESRFLEPVADEHTVYFHSAEGSEGYADYRRGERVQQVLSYYESLEQTEDVARAIVEALFTKDFIQRLDGGAYWFVALDDDSDVIESSFDVAMAVYDLFSIAINLTEEYAPDFLAYVPEETRMWLAFIDDADSFYGRGPGFADETISFELAGNLVSDMLARTNAVAQGESTEFATVRFTHAQALMPIAAWLEFPDAHQGADPAVPFSYENNPWRAARVAPMASNVQWDVFQNGDGEVLVRVLWNERIAPLGRGCEAYFEGFYRLEELNRCLGS</sequence>
<evidence type="ECO:0000256" key="3">
    <source>
        <dbReference type="ARBA" id="ARBA00012976"/>
    </source>
</evidence>
<comment type="catalytic activity">
    <reaction evidence="13">
        <text>(2R)-2,3-bisphosphoglycerate + H2O = (2R)-2-phosphoglycerate + phosphate</text>
        <dbReference type="Rhea" id="RHEA:27381"/>
        <dbReference type="ChEBI" id="CHEBI:15377"/>
        <dbReference type="ChEBI" id="CHEBI:43474"/>
        <dbReference type="ChEBI" id="CHEBI:58248"/>
        <dbReference type="ChEBI" id="CHEBI:58289"/>
        <dbReference type="EC" id="3.1.3.80"/>
    </reaction>
    <physiologicalReaction direction="left-to-right" evidence="13">
        <dbReference type="Rhea" id="RHEA:27382"/>
    </physiologicalReaction>
</comment>
<keyword evidence="6" id="KW-0732">Signal</keyword>
<dbReference type="GO" id="GO:0016020">
    <property type="term" value="C:membrane"/>
    <property type="evidence" value="ECO:0007669"/>
    <property type="project" value="UniProtKB-SubCell"/>
</dbReference>
<comment type="similarity">
    <text evidence="2">Belongs to the histidine acid phosphatase family. MINPP1 subfamily.</text>
</comment>
<evidence type="ECO:0000256" key="8">
    <source>
        <dbReference type="ARBA" id="ARBA00023136"/>
    </source>
</evidence>
<dbReference type="Pfam" id="PF00328">
    <property type="entry name" value="His_Phos_2"/>
    <property type="match status" value="1"/>
</dbReference>
<dbReference type="GO" id="GO:0034417">
    <property type="term" value="F:bisphosphoglycerate 3-phosphatase activity"/>
    <property type="evidence" value="ECO:0007669"/>
    <property type="project" value="UniProtKB-EC"/>
</dbReference>
<evidence type="ECO:0000256" key="9">
    <source>
        <dbReference type="ARBA" id="ARBA00031642"/>
    </source>
</evidence>
<keyword evidence="7" id="KW-0378">Hydrolase</keyword>
<dbReference type="InterPro" id="IPR000560">
    <property type="entry name" value="His_Pase_clade-2"/>
</dbReference>
<keyword evidence="15" id="KW-1185">Reference proteome</keyword>
<dbReference type="AlphaFoldDB" id="A0A432WI57"/>
<evidence type="ECO:0000313" key="14">
    <source>
        <dbReference type="EMBL" id="RUO33435.1"/>
    </source>
</evidence>
<dbReference type="PANTHER" id="PTHR20963">
    <property type="entry name" value="MULTIPLE INOSITOL POLYPHOSPHATE PHOSPHATASE-RELATED"/>
    <property type="match status" value="1"/>
</dbReference>
<comment type="catalytic activity">
    <reaction evidence="11">
        <text>1D-myo-inositol 1,2,4,5,6-pentakisphosphate + H2O = 1D-myo-inositol 1,2,5,6-tetrakisphosphate + phosphate</text>
        <dbReference type="Rhea" id="RHEA:77115"/>
        <dbReference type="ChEBI" id="CHEBI:15377"/>
        <dbReference type="ChEBI" id="CHEBI:43474"/>
        <dbReference type="ChEBI" id="CHEBI:57798"/>
        <dbReference type="ChEBI" id="CHEBI:195535"/>
        <dbReference type="EC" id="3.1.3.62"/>
    </reaction>
    <physiologicalReaction direction="left-to-right" evidence="11">
        <dbReference type="Rhea" id="RHEA:77116"/>
    </physiologicalReaction>
</comment>
<dbReference type="EMBL" id="PIPM01000005">
    <property type="protein sequence ID" value="RUO33435.1"/>
    <property type="molecule type" value="Genomic_DNA"/>
</dbReference>
<dbReference type="Gene3D" id="3.40.50.1240">
    <property type="entry name" value="Phosphoglycerate mutase-like"/>
    <property type="match status" value="1"/>
</dbReference>
<evidence type="ECO:0000256" key="13">
    <source>
        <dbReference type="ARBA" id="ARBA00043832"/>
    </source>
</evidence>
<evidence type="ECO:0000256" key="12">
    <source>
        <dbReference type="ARBA" id="ARBA00043691"/>
    </source>
</evidence>
<evidence type="ECO:0000256" key="10">
    <source>
        <dbReference type="ARBA" id="ARBA00043668"/>
    </source>
</evidence>
<comment type="caution">
    <text evidence="14">The sequence shown here is derived from an EMBL/GenBank/DDBJ whole genome shotgun (WGS) entry which is preliminary data.</text>
</comment>
<dbReference type="InterPro" id="IPR029033">
    <property type="entry name" value="His_PPase_superfam"/>
</dbReference>
<evidence type="ECO:0000256" key="1">
    <source>
        <dbReference type="ARBA" id="ARBA00004370"/>
    </source>
</evidence>
<comment type="subcellular location">
    <subcellularLocation>
        <location evidence="1">Membrane</location>
    </subcellularLocation>
</comment>
<protein>
    <recommendedName>
        <fullName evidence="5">Multiple inositol polyphosphate phosphatase 1</fullName>
        <ecNumber evidence="4">3.1.3.62</ecNumber>
        <ecNumber evidence="3">3.1.3.80</ecNumber>
    </recommendedName>
    <alternativeName>
        <fullName evidence="9">2,3-bisphosphoglycerate 3-phosphatase</fullName>
    </alternativeName>
</protein>